<dbReference type="AlphaFoldDB" id="A0A8C2TRR3"/>
<dbReference type="CDD" id="cd00054">
    <property type="entry name" value="EGF_CA"/>
    <property type="match status" value="1"/>
</dbReference>
<protein>
    <submittedName>
        <fullName evidence="11">Protein Z, vitamin K dependent plasma glycoprotein</fullName>
    </submittedName>
</protein>
<evidence type="ECO:0000256" key="7">
    <source>
        <dbReference type="ARBA" id="ARBA00023180"/>
    </source>
</evidence>
<feature type="domain" description="EGF-like" evidence="9">
    <location>
        <begin position="78"/>
        <end position="114"/>
    </location>
</feature>
<evidence type="ECO:0000313" key="12">
    <source>
        <dbReference type="Proteomes" id="UP000694412"/>
    </source>
</evidence>
<dbReference type="InterPro" id="IPR000152">
    <property type="entry name" value="EGF-type_Asp/Asn_hydroxyl_site"/>
</dbReference>
<dbReference type="GO" id="GO:0005615">
    <property type="term" value="C:extracellular space"/>
    <property type="evidence" value="ECO:0007669"/>
    <property type="project" value="TreeGrafter"/>
</dbReference>
<dbReference type="PROSITE" id="PS50998">
    <property type="entry name" value="GLA_2"/>
    <property type="match status" value="1"/>
</dbReference>
<evidence type="ECO:0000313" key="11">
    <source>
        <dbReference type="Ensembl" id="ENSCJPP00005017694.1"/>
    </source>
</evidence>
<evidence type="ECO:0000256" key="8">
    <source>
        <dbReference type="PROSITE-ProRule" id="PRU00076"/>
    </source>
</evidence>
<dbReference type="Pfam" id="PF00008">
    <property type="entry name" value="EGF"/>
    <property type="match status" value="1"/>
</dbReference>
<dbReference type="FunFam" id="2.10.25.10:FF:000162">
    <property type="entry name" value="Coagulation factor X (Predicted)"/>
    <property type="match status" value="1"/>
</dbReference>
<keyword evidence="2" id="KW-0301">Gamma-carboxyglutamic acid</keyword>
<dbReference type="GO" id="GO:0005509">
    <property type="term" value="F:calcium ion binding"/>
    <property type="evidence" value="ECO:0007669"/>
    <property type="project" value="InterPro"/>
</dbReference>
<dbReference type="Gene3D" id="4.10.740.10">
    <property type="entry name" value="Coagulation Factor IX"/>
    <property type="match status" value="1"/>
</dbReference>
<comment type="caution">
    <text evidence="8">Lacks conserved residue(s) required for the propagation of feature annotation.</text>
</comment>
<evidence type="ECO:0000259" key="10">
    <source>
        <dbReference type="PROSITE" id="PS50998"/>
    </source>
</evidence>
<gene>
    <name evidence="11" type="primary">PROZ</name>
</gene>
<evidence type="ECO:0000256" key="5">
    <source>
        <dbReference type="ARBA" id="ARBA00022837"/>
    </source>
</evidence>
<dbReference type="Pfam" id="PF00594">
    <property type="entry name" value="Gla"/>
    <property type="match status" value="1"/>
</dbReference>
<evidence type="ECO:0000256" key="2">
    <source>
        <dbReference type="ARBA" id="ARBA00022479"/>
    </source>
</evidence>
<keyword evidence="5" id="KW-0106">Calcium</keyword>
<evidence type="ECO:0000256" key="4">
    <source>
        <dbReference type="ARBA" id="ARBA00022536"/>
    </source>
</evidence>
<dbReference type="InterPro" id="IPR000294">
    <property type="entry name" value="GLA_domain"/>
</dbReference>
<dbReference type="PROSITE" id="PS50026">
    <property type="entry name" value="EGF_3"/>
    <property type="match status" value="1"/>
</dbReference>
<dbReference type="GO" id="GO:0007596">
    <property type="term" value="P:blood coagulation"/>
    <property type="evidence" value="ECO:0007669"/>
    <property type="project" value="TreeGrafter"/>
</dbReference>
<keyword evidence="6 8" id="KW-1015">Disulfide bond</keyword>
<comment type="subcellular location">
    <subcellularLocation>
        <location evidence="1">Secreted</location>
    </subcellularLocation>
</comment>
<dbReference type="InterPro" id="IPR000742">
    <property type="entry name" value="EGF"/>
</dbReference>
<dbReference type="PROSITE" id="PS00010">
    <property type="entry name" value="ASX_HYDROXYL"/>
    <property type="match status" value="1"/>
</dbReference>
<reference evidence="11" key="1">
    <citation type="submission" date="2015-11" db="EMBL/GenBank/DDBJ databases">
        <authorList>
            <consortium name="International Coturnix japonica Genome Analysis Consortium"/>
            <person name="Warren W."/>
            <person name="Burt D.W."/>
            <person name="Antin P.B."/>
            <person name="Lanford R."/>
            <person name="Gros J."/>
            <person name="Wilson R.K."/>
        </authorList>
    </citation>
    <scope>NUCLEOTIDE SEQUENCE [LARGE SCALE GENOMIC DNA]</scope>
</reference>
<name>A0A8C2TRR3_COTJA</name>
<dbReference type="PRINTS" id="PR00010">
    <property type="entry name" value="EGFBLOOD"/>
</dbReference>
<reference evidence="11" key="3">
    <citation type="submission" date="2025-09" db="UniProtKB">
        <authorList>
            <consortium name="Ensembl"/>
        </authorList>
    </citation>
    <scope>IDENTIFICATION</scope>
</reference>
<accession>A0A8C2TRR3</accession>
<feature type="disulfide bond" evidence="8">
    <location>
        <begin position="104"/>
        <end position="113"/>
    </location>
</feature>
<keyword evidence="3" id="KW-0964">Secreted</keyword>
<proteinExistence type="predicted"/>
<evidence type="ECO:0000256" key="3">
    <source>
        <dbReference type="ARBA" id="ARBA00022525"/>
    </source>
</evidence>
<dbReference type="SMART" id="SM00181">
    <property type="entry name" value="EGF"/>
    <property type="match status" value="1"/>
</dbReference>
<dbReference type="PROSITE" id="PS01186">
    <property type="entry name" value="EGF_2"/>
    <property type="match status" value="1"/>
</dbReference>
<dbReference type="InterPro" id="IPR035972">
    <property type="entry name" value="GLA-like_dom_SF"/>
</dbReference>
<evidence type="ECO:0000256" key="6">
    <source>
        <dbReference type="ARBA" id="ARBA00023157"/>
    </source>
</evidence>
<dbReference type="SMART" id="SM00069">
    <property type="entry name" value="GLA"/>
    <property type="match status" value="1"/>
</dbReference>
<dbReference type="GeneTree" id="ENSGT00940000154505"/>
<feature type="domain" description="Gla" evidence="10">
    <location>
        <begin position="32"/>
        <end position="78"/>
    </location>
</feature>
<dbReference type="PANTHER" id="PTHR24278">
    <property type="entry name" value="COAGULATION FACTOR"/>
    <property type="match status" value="1"/>
</dbReference>
<keyword evidence="7" id="KW-0325">Glycoprotein</keyword>
<evidence type="ECO:0000259" key="9">
    <source>
        <dbReference type="PROSITE" id="PS50026"/>
    </source>
</evidence>
<organism evidence="11 12">
    <name type="scientific">Coturnix japonica</name>
    <name type="common">Japanese quail</name>
    <name type="synonym">Coturnix coturnix japonica</name>
    <dbReference type="NCBI Taxonomy" id="93934"/>
    <lineage>
        <taxon>Eukaryota</taxon>
        <taxon>Metazoa</taxon>
        <taxon>Chordata</taxon>
        <taxon>Craniata</taxon>
        <taxon>Vertebrata</taxon>
        <taxon>Euteleostomi</taxon>
        <taxon>Archelosauria</taxon>
        <taxon>Archosauria</taxon>
        <taxon>Dinosauria</taxon>
        <taxon>Saurischia</taxon>
        <taxon>Theropoda</taxon>
        <taxon>Coelurosauria</taxon>
        <taxon>Aves</taxon>
        <taxon>Neognathae</taxon>
        <taxon>Galloanserae</taxon>
        <taxon>Galliformes</taxon>
        <taxon>Phasianidae</taxon>
        <taxon>Perdicinae</taxon>
        <taxon>Coturnix</taxon>
    </lineage>
</organism>
<dbReference type="FunFam" id="4.10.740.10:FF:000001">
    <property type="entry name" value="vitamin K-dependent protein S"/>
    <property type="match status" value="1"/>
</dbReference>
<dbReference type="PANTHER" id="PTHR24278:SF20">
    <property type="entry name" value="VITAMIN K-DEPENDENT PROTEIN Z"/>
    <property type="match status" value="1"/>
</dbReference>
<evidence type="ECO:0000256" key="1">
    <source>
        <dbReference type="ARBA" id="ARBA00004613"/>
    </source>
</evidence>
<dbReference type="Ensembl" id="ENSCJPT00005024666.1">
    <property type="protein sequence ID" value="ENSCJPP00005017694.1"/>
    <property type="gene ID" value="ENSCJPG00005014428.1"/>
</dbReference>
<sequence length="120" mass="13603">HHASKETVFLSPSLLFISTDEANKVIKRHRRANSLRFEEVMQGSLEKECLEERCTLEEAREVFENDEISKALWNQYGLGWQCSSSPCQHGGLCEDSIRGYTCTCTVGFEGEDCDLILSSH</sequence>
<dbReference type="PROSITE" id="PS00022">
    <property type="entry name" value="EGF_1"/>
    <property type="match status" value="1"/>
</dbReference>
<dbReference type="InterPro" id="IPR001881">
    <property type="entry name" value="EGF-like_Ca-bd_dom"/>
</dbReference>
<dbReference type="Gene3D" id="2.10.25.10">
    <property type="entry name" value="Laminin"/>
    <property type="match status" value="1"/>
</dbReference>
<keyword evidence="12" id="KW-1185">Reference proteome</keyword>
<dbReference type="SMART" id="SM00179">
    <property type="entry name" value="EGF_CA"/>
    <property type="match status" value="1"/>
</dbReference>
<dbReference type="SUPFAM" id="SSF57630">
    <property type="entry name" value="GLA-domain"/>
    <property type="match status" value="1"/>
</dbReference>
<dbReference type="InterPro" id="IPR017857">
    <property type="entry name" value="Coagulation_fac-like_Gla_dom"/>
</dbReference>
<dbReference type="InterPro" id="IPR050442">
    <property type="entry name" value="Peptidase_S1_coag_factors"/>
</dbReference>
<keyword evidence="4 8" id="KW-0245">EGF-like domain</keyword>
<dbReference type="PRINTS" id="PR00001">
    <property type="entry name" value="GLABLOOD"/>
</dbReference>
<reference evidence="11" key="2">
    <citation type="submission" date="2025-08" db="UniProtKB">
        <authorList>
            <consortium name="Ensembl"/>
        </authorList>
    </citation>
    <scope>IDENTIFICATION</scope>
</reference>
<dbReference type="Proteomes" id="UP000694412">
    <property type="component" value="Chromosome 1"/>
</dbReference>